<evidence type="ECO:0000256" key="8">
    <source>
        <dbReference type="SAM" id="Phobius"/>
    </source>
</evidence>
<evidence type="ECO:0000256" key="5">
    <source>
        <dbReference type="ARBA" id="ARBA00022729"/>
    </source>
</evidence>
<reference evidence="10" key="1">
    <citation type="submission" date="2018-05" db="EMBL/GenBank/DDBJ databases">
        <title>Genome Comparison of Lactic Acid Bacteria Isolated from non-Wheat Sourdough.</title>
        <authorList>
            <person name="Rice T."/>
            <person name="Axel C."/>
            <person name="Lynch K.M."/>
            <person name="Benz C."/>
            <person name="Arendt E.K."/>
            <person name="Coffey A."/>
        </authorList>
    </citation>
    <scope>NUCLEOTIDE SEQUENCE</scope>
    <source>
        <strain evidence="10">TR055</strain>
    </source>
</reference>
<feature type="domain" description="SpaA-like prealbumin fold" evidence="9">
    <location>
        <begin position="420"/>
        <end position="503"/>
    </location>
</feature>
<keyword evidence="5" id="KW-0732">Signal</keyword>
<organism evidence="10 11">
    <name type="scientific">Levilactobacillus brevis</name>
    <name type="common">Lactobacillus brevis</name>
    <dbReference type="NCBI Taxonomy" id="1580"/>
    <lineage>
        <taxon>Bacteria</taxon>
        <taxon>Bacillati</taxon>
        <taxon>Bacillota</taxon>
        <taxon>Bacilli</taxon>
        <taxon>Lactobacillales</taxon>
        <taxon>Lactobacillaceae</taxon>
        <taxon>Levilactobacillus</taxon>
    </lineage>
</organism>
<dbReference type="GO" id="GO:0007155">
    <property type="term" value="P:cell adhesion"/>
    <property type="evidence" value="ECO:0007669"/>
    <property type="project" value="InterPro"/>
</dbReference>
<keyword evidence="8" id="KW-0812">Transmembrane</keyword>
<comment type="similarity">
    <text evidence="2">Belongs to the serine-aspartate repeat-containing protein (SDr) family.</text>
</comment>
<proteinExistence type="inferred from homology"/>
<evidence type="ECO:0000256" key="6">
    <source>
        <dbReference type="ARBA" id="ARBA00023088"/>
    </source>
</evidence>
<dbReference type="InterPro" id="IPR013783">
    <property type="entry name" value="Ig-like_fold"/>
</dbReference>
<evidence type="ECO:0000256" key="2">
    <source>
        <dbReference type="ARBA" id="ARBA00007257"/>
    </source>
</evidence>
<feature type="compositionally biased region" description="Low complexity" evidence="7">
    <location>
        <begin position="509"/>
        <end position="611"/>
    </location>
</feature>
<dbReference type="Pfam" id="PF17802">
    <property type="entry name" value="SpaA"/>
    <property type="match status" value="2"/>
</dbReference>
<keyword evidence="6" id="KW-0572">Peptidoglycan-anchor</keyword>
<comment type="caution">
    <text evidence="10">The sequence shown here is derived from an EMBL/GenBank/DDBJ whole genome shotgun (WGS) entry which is preliminary data.</text>
</comment>
<dbReference type="InterPro" id="IPR008966">
    <property type="entry name" value="Adhesion_dom_sf"/>
</dbReference>
<dbReference type="PANTHER" id="PTHR36108:SF13">
    <property type="entry name" value="COLOSSIN-B-RELATED"/>
    <property type="match status" value="1"/>
</dbReference>
<dbReference type="InterPro" id="IPR041033">
    <property type="entry name" value="SpaA_PFL_dom_1"/>
</dbReference>
<evidence type="ECO:0000313" key="11">
    <source>
        <dbReference type="Proteomes" id="UP000785759"/>
    </source>
</evidence>
<evidence type="ECO:0000259" key="9">
    <source>
        <dbReference type="Pfam" id="PF17802"/>
    </source>
</evidence>
<dbReference type="SUPFAM" id="SSF49478">
    <property type="entry name" value="Cna protein B-type domain"/>
    <property type="match status" value="1"/>
</dbReference>
<keyword evidence="8" id="KW-0472">Membrane</keyword>
<dbReference type="SUPFAM" id="SSF49401">
    <property type="entry name" value="Bacterial adhesins"/>
    <property type="match status" value="2"/>
</dbReference>
<dbReference type="Gene3D" id="2.60.40.1280">
    <property type="match status" value="1"/>
</dbReference>
<protein>
    <recommendedName>
        <fullName evidence="9">SpaA-like prealbumin fold domain-containing protein</fullName>
    </recommendedName>
</protein>
<evidence type="ECO:0000256" key="7">
    <source>
        <dbReference type="SAM" id="MobiDB-lite"/>
    </source>
</evidence>
<keyword evidence="8" id="KW-1133">Transmembrane helix</keyword>
<dbReference type="Gene3D" id="2.60.40.10">
    <property type="entry name" value="Immunoglobulins"/>
    <property type="match status" value="2"/>
</dbReference>
<feature type="domain" description="SpaA-like prealbumin fold" evidence="9">
    <location>
        <begin position="322"/>
        <end position="405"/>
    </location>
</feature>
<feature type="region of interest" description="Disordered" evidence="7">
    <location>
        <begin position="502"/>
        <end position="615"/>
    </location>
</feature>
<sequence length="690" mass="70974">MWKRIGLSVLGLVVTWLLLFSGQLLVAKAATDITANTTGLNAPSKIEEQTGDNEWTEVALNSKLEEGQNYRLTYTWSIADDVMVTDGDTASVTLPTTAAHGYVSFPVKTKTLPTTTVGNFELQNDKSSAGTITFNNELASTNVGRSGEMIFQVTGTSDSTNDNSGSTPIITKNGWVTSYNSDGIPEEVVWNIAFNSENKDLGTVTLTDDIGGNQTYVGPASATDAAGNTVTPTVTINGSEVTMVFKNVTSEISLTYPVSVDTANLAGLTQGNFSNYVGLNATSGDSGNASSGGSGTTTGTTGNAQKNVQWGGSATVDGSYIGSATLTKTDATDTAKTLSGAVYTLQKKNSVGVFEDYQTGLTTDSNGQIKAIGLETGDYQFVETKAPSGYLINQTPVQFSIATSDLEANHAVTQSDQKNSVILTKTDATSGEVLAGASYNLLNSDGSLYQGPLSTDSNGQITVSNLAPGTYKFLEDTAPNGYAVNTDPVSFTVTGNETAPITVGQTDVTNGAVTSSSSSNSSASSSSISSSSSLEPSSSVSSSSSSEPSSTSSSSVSSLSSSEPSSNSSSSISSTSSSEPNSVSSSSSSESGSVANASTSSKSVAKISSTTPSERAALLQSGLAADALSSTSTSSSSATRSTGTAPQKRRSTNRSLPQTNEEQSLFVMLIGLGLLGISLSIWQWRRTHNG</sequence>
<evidence type="ECO:0000256" key="4">
    <source>
        <dbReference type="ARBA" id="ARBA00022525"/>
    </source>
</evidence>
<dbReference type="InterPro" id="IPR011252">
    <property type="entry name" value="Fibrogen-bd_dom1"/>
</dbReference>
<evidence type="ECO:0000256" key="3">
    <source>
        <dbReference type="ARBA" id="ARBA00022512"/>
    </source>
</evidence>
<feature type="region of interest" description="Disordered" evidence="7">
    <location>
        <begin position="285"/>
        <end position="309"/>
    </location>
</feature>
<name>A0AAJ5K4K7_LEVBR</name>
<feature type="transmembrane region" description="Helical" evidence="8">
    <location>
        <begin position="665"/>
        <end position="684"/>
    </location>
</feature>
<feature type="compositionally biased region" description="Low complexity" evidence="7">
    <location>
        <begin position="628"/>
        <end position="645"/>
    </location>
</feature>
<accession>A0AAJ5K4K7</accession>
<dbReference type="AlphaFoldDB" id="A0AAJ5K4K7"/>
<keyword evidence="4" id="KW-0964">Secreted</keyword>
<dbReference type="EMBL" id="QFDK01000007">
    <property type="protein sequence ID" value="TOZ04025.1"/>
    <property type="molecule type" value="Genomic_DNA"/>
</dbReference>
<gene>
    <name evidence="10" type="ORF">DIS17_07530</name>
</gene>
<dbReference type="RefSeq" id="WP_110139607.1">
    <property type="nucleotide sequence ID" value="NZ_CP021456.1"/>
</dbReference>
<evidence type="ECO:0000256" key="1">
    <source>
        <dbReference type="ARBA" id="ARBA00004191"/>
    </source>
</evidence>
<dbReference type="Proteomes" id="UP000785759">
    <property type="component" value="Unassembled WGS sequence"/>
</dbReference>
<evidence type="ECO:0000313" key="10">
    <source>
        <dbReference type="EMBL" id="TOZ04025.1"/>
    </source>
</evidence>
<dbReference type="PANTHER" id="PTHR36108">
    <property type="entry name" value="COLOSSIN-B-RELATED"/>
    <property type="match status" value="1"/>
</dbReference>
<feature type="region of interest" description="Disordered" evidence="7">
    <location>
        <begin position="628"/>
        <end position="659"/>
    </location>
</feature>
<keyword evidence="3" id="KW-0134">Cell wall</keyword>
<comment type="subcellular location">
    <subcellularLocation>
        <location evidence="1">Secreted</location>
        <location evidence="1">Cell wall</location>
    </subcellularLocation>
</comment>
<dbReference type="NCBIfam" id="TIGR01167">
    <property type="entry name" value="LPXTG_anchor"/>
    <property type="match status" value="1"/>
</dbReference>